<proteinExistence type="predicted"/>
<feature type="domain" description="AB hydrolase-1" evidence="1">
    <location>
        <begin position="7"/>
        <end position="222"/>
    </location>
</feature>
<evidence type="ECO:0000313" key="2">
    <source>
        <dbReference type="EMBL" id="MFD1881600.1"/>
    </source>
</evidence>
<dbReference type="EMBL" id="JBHUEN010000020">
    <property type="protein sequence ID" value="MFD1881600.1"/>
    <property type="molecule type" value="Genomic_DNA"/>
</dbReference>
<evidence type="ECO:0000313" key="3">
    <source>
        <dbReference type="Proteomes" id="UP001597213"/>
    </source>
</evidence>
<organism evidence="2 3">
    <name type="scientific">Paracoccus pacificus</name>
    <dbReference type="NCBI Taxonomy" id="1463598"/>
    <lineage>
        <taxon>Bacteria</taxon>
        <taxon>Pseudomonadati</taxon>
        <taxon>Pseudomonadota</taxon>
        <taxon>Alphaproteobacteria</taxon>
        <taxon>Rhodobacterales</taxon>
        <taxon>Paracoccaceae</taxon>
        <taxon>Paracoccus</taxon>
    </lineage>
</organism>
<dbReference type="RefSeq" id="WP_379141591.1">
    <property type="nucleotide sequence ID" value="NZ_JBHUEN010000020.1"/>
</dbReference>
<dbReference type="InterPro" id="IPR050266">
    <property type="entry name" value="AB_hydrolase_sf"/>
</dbReference>
<sequence length="231" mass="24986">MTPQLILVPGLLNDAELWRDQIRDLAGIARPVVADITRAETLGAMARDVLAIAEPQFALAGFSLGGIVAQEIMRMAPDRVTHLALLDTTMLPDGPARAAERRRQAAILTGPGRFHGFGERLLRNYLAPAHVENAEMVARVRGMTERLGAEIFVRQSLIDRPDSRALLPRITCPTLVLCGAFDLLTPPALHRDMARLIPGARLVIVPDSGHLTPIEQPLAVSEALAQLLSAA</sequence>
<dbReference type="GO" id="GO:0016787">
    <property type="term" value="F:hydrolase activity"/>
    <property type="evidence" value="ECO:0007669"/>
    <property type="project" value="UniProtKB-KW"/>
</dbReference>
<gene>
    <name evidence="2" type="ORF">ACFSCT_07720</name>
</gene>
<dbReference type="InterPro" id="IPR000073">
    <property type="entry name" value="AB_hydrolase_1"/>
</dbReference>
<dbReference type="PANTHER" id="PTHR43798:SF29">
    <property type="entry name" value="AB HYDROLASE-1 DOMAIN-CONTAINING PROTEIN"/>
    <property type="match status" value="1"/>
</dbReference>
<comment type="caution">
    <text evidence="2">The sequence shown here is derived from an EMBL/GenBank/DDBJ whole genome shotgun (WGS) entry which is preliminary data.</text>
</comment>
<name>A0ABW4R6I2_9RHOB</name>
<keyword evidence="2" id="KW-0378">Hydrolase</keyword>
<accession>A0ABW4R6I2</accession>
<evidence type="ECO:0000259" key="1">
    <source>
        <dbReference type="Pfam" id="PF12697"/>
    </source>
</evidence>
<protein>
    <submittedName>
        <fullName evidence="2">Alpha/beta fold hydrolase</fullName>
    </submittedName>
</protein>
<keyword evidence="3" id="KW-1185">Reference proteome</keyword>
<reference evidence="3" key="1">
    <citation type="journal article" date="2019" name="Int. J. Syst. Evol. Microbiol.">
        <title>The Global Catalogue of Microorganisms (GCM) 10K type strain sequencing project: providing services to taxonomists for standard genome sequencing and annotation.</title>
        <authorList>
            <consortium name="The Broad Institute Genomics Platform"/>
            <consortium name="The Broad Institute Genome Sequencing Center for Infectious Disease"/>
            <person name="Wu L."/>
            <person name="Ma J."/>
        </authorList>
    </citation>
    <scope>NUCLEOTIDE SEQUENCE [LARGE SCALE GENOMIC DNA]</scope>
    <source>
        <strain evidence="3">CCUG 56029</strain>
    </source>
</reference>
<dbReference type="Pfam" id="PF12697">
    <property type="entry name" value="Abhydrolase_6"/>
    <property type="match status" value="1"/>
</dbReference>
<dbReference type="InterPro" id="IPR029058">
    <property type="entry name" value="AB_hydrolase_fold"/>
</dbReference>
<dbReference type="Gene3D" id="3.40.50.1820">
    <property type="entry name" value="alpha/beta hydrolase"/>
    <property type="match status" value="1"/>
</dbReference>
<dbReference type="PANTHER" id="PTHR43798">
    <property type="entry name" value="MONOACYLGLYCEROL LIPASE"/>
    <property type="match status" value="1"/>
</dbReference>
<dbReference type="SUPFAM" id="SSF53474">
    <property type="entry name" value="alpha/beta-Hydrolases"/>
    <property type="match status" value="1"/>
</dbReference>
<dbReference type="Proteomes" id="UP001597213">
    <property type="component" value="Unassembled WGS sequence"/>
</dbReference>